<evidence type="ECO:0000313" key="1">
    <source>
        <dbReference type="EMBL" id="ENZ80267.1"/>
    </source>
</evidence>
<proteinExistence type="predicted"/>
<comment type="caution">
    <text evidence="1">The sequence shown here is derived from an EMBL/GenBank/DDBJ whole genome shotgun (WGS) entry which is preliminary data.</text>
</comment>
<dbReference type="eggNOG" id="COG0863">
    <property type="taxonomic scope" value="Bacteria"/>
</dbReference>
<evidence type="ECO:0000313" key="2">
    <source>
        <dbReference type="Proteomes" id="UP000013063"/>
    </source>
</evidence>
<dbReference type="AlphaFoldDB" id="R0EG78"/>
<name>R0EG78_CAUVI</name>
<accession>R0EG78</accession>
<protein>
    <recommendedName>
        <fullName evidence="3">Eco29kI restriction endonuclease</fullName>
    </recommendedName>
</protein>
<dbReference type="RefSeq" id="WP_004623960.1">
    <property type="nucleotide sequence ID" value="NZ_APMP01000036.1"/>
</dbReference>
<dbReference type="PATRIC" id="fig|1292034.3.peg.3808"/>
<gene>
    <name evidence="1" type="ORF">OR37_03837</name>
</gene>
<reference evidence="1 2" key="1">
    <citation type="journal article" date="2013" name="Genome Announc.">
        <title>Draft Genome Sequence for Caulobacter sp. Strain OR37, a Bacterium Tolerant to Heavy Metals.</title>
        <authorList>
            <person name="Utturkar S.M."/>
            <person name="Bollmann A."/>
            <person name="Brzoska R.M."/>
            <person name="Klingeman D.M."/>
            <person name="Epstein S.E."/>
            <person name="Palumbo A.V."/>
            <person name="Brown S.D."/>
        </authorList>
    </citation>
    <scope>NUCLEOTIDE SEQUENCE [LARGE SCALE GENOMIC DNA]</scope>
    <source>
        <strain evidence="1 2">OR37</strain>
    </source>
</reference>
<keyword evidence="2" id="KW-1185">Reference proteome</keyword>
<evidence type="ECO:0008006" key="3">
    <source>
        <dbReference type="Google" id="ProtNLM"/>
    </source>
</evidence>
<dbReference type="InterPro" id="IPR018575">
    <property type="entry name" value="Restrct_endonuc_II_Eco29kI"/>
</dbReference>
<dbReference type="EMBL" id="APMP01000036">
    <property type="protein sequence ID" value="ENZ80267.1"/>
    <property type="molecule type" value="Genomic_DNA"/>
</dbReference>
<organism evidence="1 2">
    <name type="scientific">Caulobacter vibrioides OR37</name>
    <dbReference type="NCBI Taxonomy" id="1292034"/>
    <lineage>
        <taxon>Bacteria</taxon>
        <taxon>Pseudomonadati</taxon>
        <taxon>Pseudomonadota</taxon>
        <taxon>Alphaproteobacteria</taxon>
        <taxon>Caulobacterales</taxon>
        <taxon>Caulobacteraceae</taxon>
        <taxon>Caulobacter</taxon>
    </lineage>
</organism>
<dbReference type="Pfam" id="PF09517">
    <property type="entry name" value="RE_Eco29kI"/>
    <property type="match status" value="1"/>
</dbReference>
<sequence>MSKPTSLDQEIAGLRDRVAALTALADSAPFSPTARRKVDHELRIVIETLEAALRRLDPIAMPRAIFDPSNPKVIGRFTALALVAQDRVPLNAVGQFYGSGVYAIYYRGPYPLYGPISGAETPIYVGQAAPSNQGAHTARDQGPRLAVRLNEHRKNIAKATSTLDVADFDARYLVVQSGWETAAEDYLIHLFKPIWNNETNLLYGLGKHGDSATTRANKRSPWDTLHPGRAWAANSAEDARPVEQIITDVTAHFARHAPYRERATLLDDFFAELRQG</sequence>
<dbReference type="STRING" id="1292034.OR37_03837"/>
<dbReference type="REBASE" id="66144">
    <property type="entry name" value="R2.CspOR37ORF3836P"/>
</dbReference>
<dbReference type="Proteomes" id="UP000013063">
    <property type="component" value="Unassembled WGS sequence"/>
</dbReference>